<keyword evidence="3" id="KW-0050">Antiport</keyword>
<evidence type="ECO:0000259" key="10">
    <source>
        <dbReference type="Pfam" id="PF00999"/>
    </source>
</evidence>
<evidence type="ECO:0000256" key="2">
    <source>
        <dbReference type="ARBA" id="ARBA00022448"/>
    </source>
</evidence>
<keyword evidence="4" id="KW-1003">Cell membrane</keyword>
<dbReference type="RefSeq" id="WP_188880742.1">
    <property type="nucleotide sequence ID" value="NZ_BMOY01000003.1"/>
</dbReference>
<feature type="transmembrane region" description="Helical" evidence="9">
    <location>
        <begin position="366"/>
        <end position="387"/>
    </location>
</feature>
<protein>
    <submittedName>
        <fullName evidence="11">Sodium:proton antiporter</fullName>
    </submittedName>
</protein>
<dbReference type="EMBL" id="BMOY01000003">
    <property type="protein sequence ID" value="GGI96690.1"/>
    <property type="molecule type" value="Genomic_DNA"/>
</dbReference>
<proteinExistence type="predicted"/>
<dbReference type="GO" id="GO:0015297">
    <property type="term" value="F:antiporter activity"/>
    <property type="evidence" value="ECO:0007669"/>
    <property type="project" value="UniProtKB-KW"/>
</dbReference>
<feature type="transmembrane region" description="Helical" evidence="9">
    <location>
        <begin position="55"/>
        <end position="73"/>
    </location>
</feature>
<evidence type="ECO:0000256" key="6">
    <source>
        <dbReference type="ARBA" id="ARBA00022989"/>
    </source>
</evidence>
<dbReference type="Pfam" id="PF00999">
    <property type="entry name" value="Na_H_Exchanger"/>
    <property type="match status" value="1"/>
</dbReference>
<dbReference type="Gene3D" id="1.20.1530.20">
    <property type="match status" value="1"/>
</dbReference>
<evidence type="ECO:0000313" key="11">
    <source>
        <dbReference type="EMBL" id="GGI96690.1"/>
    </source>
</evidence>
<dbReference type="GO" id="GO:1902600">
    <property type="term" value="P:proton transmembrane transport"/>
    <property type="evidence" value="ECO:0007669"/>
    <property type="project" value="InterPro"/>
</dbReference>
<comment type="subcellular location">
    <subcellularLocation>
        <location evidence="1">Cell membrane</location>
        <topology evidence="1">Multi-pass membrane protein</topology>
    </subcellularLocation>
</comment>
<feature type="transmembrane region" description="Helical" evidence="9">
    <location>
        <begin position="31"/>
        <end position="49"/>
    </location>
</feature>
<dbReference type="PANTHER" id="PTHR32507:SF0">
    <property type="entry name" value="NA(+)_H(+) ANTIPORTER 2-RELATED"/>
    <property type="match status" value="1"/>
</dbReference>
<evidence type="ECO:0000256" key="4">
    <source>
        <dbReference type="ARBA" id="ARBA00022475"/>
    </source>
</evidence>
<dbReference type="Proteomes" id="UP000637695">
    <property type="component" value="Unassembled WGS sequence"/>
</dbReference>
<comment type="caution">
    <text evidence="11">The sequence shown here is derived from an EMBL/GenBank/DDBJ whole genome shotgun (WGS) entry which is preliminary data.</text>
</comment>
<evidence type="ECO:0000256" key="7">
    <source>
        <dbReference type="ARBA" id="ARBA00023065"/>
    </source>
</evidence>
<feature type="domain" description="Cation/H+ exchanger transmembrane" evidence="10">
    <location>
        <begin position="10"/>
        <end position="394"/>
    </location>
</feature>
<evidence type="ECO:0000256" key="9">
    <source>
        <dbReference type="SAM" id="Phobius"/>
    </source>
</evidence>
<dbReference type="AlphaFoldDB" id="A0A917NFQ6"/>
<keyword evidence="5 9" id="KW-0812">Transmembrane</keyword>
<evidence type="ECO:0000256" key="5">
    <source>
        <dbReference type="ARBA" id="ARBA00022692"/>
    </source>
</evidence>
<dbReference type="GO" id="GO:0005886">
    <property type="term" value="C:plasma membrane"/>
    <property type="evidence" value="ECO:0007669"/>
    <property type="project" value="UniProtKB-SubCell"/>
</dbReference>
<reference evidence="11" key="1">
    <citation type="journal article" date="2014" name="Int. J. Syst. Evol. Microbiol.">
        <title>Complete genome sequence of Corynebacterium casei LMG S-19264T (=DSM 44701T), isolated from a smear-ripened cheese.</title>
        <authorList>
            <consortium name="US DOE Joint Genome Institute (JGI-PGF)"/>
            <person name="Walter F."/>
            <person name="Albersmeier A."/>
            <person name="Kalinowski J."/>
            <person name="Ruckert C."/>
        </authorList>
    </citation>
    <scope>NUCLEOTIDE SEQUENCE</scope>
    <source>
        <strain evidence="11">JCM 18487</strain>
    </source>
</reference>
<feature type="transmembrane region" description="Helical" evidence="9">
    <location>
        <begin position="6"/>
        <end position="24"/>
    </location>
</feature>
<dbReference type="InterPro" id="IPR006153">
    <property type="entry name" value="Cation/H_exchanger_TM"/>
</dbReference>
<feature type="transmembrane region" description="Helical" evidence="9">
    <location>
        <begin position="156"/>
        <end position="178"/>
    </location>
</feature>
<organism evidence="11 12">
    <name type="scientific">Alicyclobacillus cellulosilyticus</name>
    <dbReference type="NCBI Taxonomy" id="1003997"/>
    <lineage>
        <taxon>Bacteria</taxon>
        <taxon>Bacillati</taxon>
        <taxon>Bacillota</taxon>
        <taxon>Bacilli</taxon>
        <taxon>Bacillales</taxon>
        <taxon>Alicyclobacillaceae</taxon>
        <taxon>Alicyclobacillus</taxon>
    </lineage>
</organism>
<evidence type="ECO:0000313" key="12">
    <source>
        <dbReference type="Proteomes" id="UP000637695"/>
    </source>
</evidence>
<name>A0A917NFQ6_9BACL</name>
<feature type="transmembrane region" description="Helical" evidence="9">
    <location>
        <begin position="114"/>
        <end position="135"/>
    </location>
</feature>
<keyword evidence="12" id="KW-1185">Reference proteome</keyword>
<dbReference type="PANTHER" id="PTHR32507">
    <property type="entry name" value="NA(+)/H(+) ANTIPORTER 1"/>
    <property type="match status" value="1"/>
</dbReference>
<keyword evidence="6 9" id="KW-1133">Transmembrane helix</keyword>
<evidence type="ECO:0000256" key="3">
    <source>
        <dbReference type="ARBA" id="ARBA00022449"/>
    </source>
</evidence>
<feature type="transmembrane region" description="Helical" evidence="9">
    <location>
        <begin position="340"/>
        <end position="360"/>
    </location>
</feature>
<feature type="transmembrane region" description="Helical" evidence="9">
    <location>
        <begin position="216"/>
        <end position="236"/>
    </location>
</feature>
<feature type="transmembrane region" description="Helical" evidence="9">
    <location>
        <begin position="190"/>
        <end position="209"/>
    </location>
</feature>
<feature type="transmembrane region" description="Helical" evidence="9">
    <location>
        <begin position="85"/>
        <end position="108"/>
    </location>
</feature>
<dbReference type="InterPro" id="IPR038770">
    <property type="entry name" value="Na+/solute_symporter_sf"/>
</dbReference>
<keyword evidence="7" id="KW-0406">Ion transport</keyword>
<evidence type="ECO:0000256" key="1">
    <source>
        <dbReference type="ARBA" id="ARBA00004651"/>
    </source>
</evidence>
<feature type="transmembrane region" description="Helical" evidence="9">
    <location>
        <begin position="303"/>
        <end position="328"/>
    </location>
</feature>
<keyword evidence="8 9" id="KW-0472">Membrane</keyword>
<gene>
    <name evidence="11" type="ORF">GCM10010885_03010</name>
</gene>
<accession>A0A917NFQ6</accession>
<keyword evidence="2" id="KW-0813">Transport</keyword>
<reference evidence="11" key="2">
    <citation type="submission" date="2020-09" db="EMBL/GenBank/DDBJ databases">
        <authorList>
            <person name="Sun Q."/>
            <person name="Ohkuma M."/>
        </authorList>
    </citation>
    <scope>NUCLEOTIDE SEQUENCE</scope>
    <source>
        <strain evidence="11">JCM 18487</strain>
    </source>
</reference>
<evidence type="ECO:0000256" key="8">
    <source>
        <dbReference type="ARBA" id="ARBA00023136"/>
    </source>
</evidence>
<sequence length="404" mass="42884">MAQALLTTLLIIFVAGTLGGKLAARLHIPDVVVYVVMGMLIGPPGFGIIDIDPRSALYQVILLAGASFILFHGGMVTHLATLRRVWLSISLLSTVGVVVTAFVVALAASLIFHVPWLTGLLLGAIVASTDPAALVPIFQKVPVRSRIAHTVVSESAFTDATGAILTTVVLGVTAAGGIHPAAIGWRFVQLALGGILIGGVIGWVTAFLISENDRGLLREFTPMAVVLSVLGSYLVAEWLHTSGFMSVFTAGLIVGNARSFRLTILEKEEHAAHAFIDAVGLKFRMLIFVLLGSQVDVSALTVYGWRAVLVAAVFMFVARPLTVLCSLLPDRAAKWRRNEILFFFWTRETGVIAAALAGMVSGSGAAYGKLISAVVFVIILATLLVQASTTPRVARRLGLLEPRT</sequence>